<sequence length="306" mass="33447">MARLAIPALSLSLLVGCASQEASGPSPARTSAAAPEPSPDPSSPGTSPGRYDYTFRLPIAEYSYTDAEYEVIRSAEQVLARDCMKGFGLTYRPPESSAPVAAQDRRYGITDLDSARRYGYRMPPLPAAPKAKLTKDQITVLYGKRSLENGADDRAKLEYRGKEVPDNGCLGKAILDFRKPYEYREGSAAASRIAGDSYEASLSAPKVQAAFKEWSTCMKQKGYDYPSPVDAIQSPSFLKGKVSAKERETAAADVACKRSTGLLETWFETESAIQKDMIKKDVTLLRKLDELHGKKLRAARKILAEA</sequence>
<evidence type="ECO:0000313" key="3">
    <source>
        <dbReference type="Proteomes" id="UP000054024"/>
    </source>
</evidence>
<dbReference type="EMBL" id="LMWJ01000033">
    <property type="protein sequence ID" value="KUM67950.1"/>
    <property type="molecule type" value="Genomic_DNA"/>
</dbReference>
<dbReference type="AlphaFoldDB" id="A0A124GUM8"/>
<keyword evidence="3" id="KW-1185">Reference proteome</keyword>
<dbReference type="OrthoDB" id="4800194at2"/>
<organism evidence="2 3">
    <name type="scientific">Streptomyces curacoi</name>
    <dbReference type="NCBI Taxonomy" id="146536"/>
    <lineage>
        <taxon>Bacteria</taxon>
        <taxon>Bacillati</taxon>
        <taxon>Actinomycetota</taxon>
        <taxon>Actinomycetes</taxon>
        <taxon>Kitasatosporales</taxon>
        <taxon>Streptomycetaceae</taxon>
        <taxon>Streptomyces</taxon>
    </lineage>
</organism>
<dbReference type="PROSITE" id="PS51257">
    <property type="entry name" value="PROKAR_LIPOPROTEIN"/>
    <property type="match status" value="1"/>
</dbReference>
<proteinExistence type="predicted"/>
<name>A0A124GUM8_9ACTN</name>
<dbReference type="Proteomes" id="UP000054024">
    <property type="component" value="Unassembled WGS sequence"/>
</dbReference>
<evidence type="ECO:0000256" key="1">
    <source>
        <dbReference type="SAM" id="MobiDB-lite"/>
    </source>
</evidence>
<gene>
    <name evidence="2" type="ORF">AQI70_34450</name>
</gene>
<protein>
    <recommendedName>
        <fullName evidence="4">Lipoprotein</fullName>
    </recommendedName>
</protein>
<evidence type="ECO:0000313" key="2">
    <source>
        <dbReference type="EMBL" id="KUM67950.1"/>
    </source>
</evidence>
<feature type="region of interest" description="Disordered" evidence="1">
    <location>
        <begin position="20"/>
        <end position="50"/>
    </location>
</feature>
<reference evidence="2 3" key="1">
    <citation type="submission" date="2015-10" db="EMBL/GenBank/DDBJ databases">
        <title>Draft genome sequence of Streptomyces curacoi DSM 40107, type strain for the species Streptomyces curacoi.</title>
        <authorList>
            <person name="Ruckert C."/>
            <person name="Winkler A."/>
            <person name="Kalinowski J."/>
            <person name="Kampfer P."/>
            <person name="Glaeser S."/>
        </authorList>
    </citation>
    <scope>NUCLEOTIDE SEQUENCE [LARGE SCALE GENOMIC DNA]</scope>
    <source>
        <strain evidence="2 3">DSM 40107</strain>
    </source>
</reference>
<comment type="caution">
    <text evidence="2">The sequence shown here is derived from an EMBL/GenBank/DDBJ whole genome shotgun (WGS) entry which is preliminary data.</text>
</comment>
<dbReference type="STRING" id="146536.AQI70_34450"/>
<accession>A0A124GUM8</accession>
<evidence type="ECO:0008006" key="4">
    <source>
        <dbReference type="Google" id="ProtNLM"/>
    </source>
</evidence>